<evidence type="ECO:0000259" key="12">
    <source>
        <dbReference type="Pfam" id="PF02768"/>
    </source>
</evidence>
<dbReference type="Pfam" id="PF02768">
    <property type="entry name" value="DNA_pol3_beta_3"/>
    <property type="match status" value="1"/>
</dbReference>
<dbReference type="Proteomes" id="UP000177306">
    <property type="component" value="Unassembled WGS sequence"/>
</dbReference>
<comment type="caution">
    <text evidence="13">The sequence shown here is derived from an EMBL/GenBank/DDBJ whole genome shotgun (WGS) entry which is preliminary data.</text>
</comment>
<feature type="domain" description="DNA polymerase III beta sliding clamp C-terminal" evidence="12">
    <location>
        <begin position="244"/>
        <end position="364"/>
    </location>
</feature>
<dbReference type="InterPro" id="IPR046938">
    <property type="entry name" value="DNA_clamp_sf"/>
</dbReference>
<evidence type="ECO:0000313" key="14">
    <source>
        <dbReference type="Proteomes" id="UP000177306"/>
    </source>
</evidence>
<dbReference type="GO" id="GO:0009360">
    <property type="term" value="C:DNA polymerase III complex"/>
    <property type="evidence" value="ECO:0007669"/>
    <property type="project" value="InterPro"/>
</dbReference>
<dbReference type="GO" id="GO:0005737">
    <property type="term" value="C:cytoplasm"/>
    <property type="evidence" value="ECO:0007669"/>
    <property type="project" value="UniProtKB-SubCell"/>
</dbReference>
<keyword evidence="3 9" id="KW-0963">Cytoplasm</keyword>
<dbReference type="InterPro" id="IPR022634">
    <property type="entry name" value="DNA_polIII_beta_N"/>
</dbReference>
<name>A0A1F6EHU0_9BACT</name>
<reference evidence="13 14" key="1">
    <citation type="journal article" date="2016" name="Nat. Commun.">
        <title>Thousands of microbial genomes shed light on interconnected biogeochemical processes in an aquifer system.</title>
        <authorList>
            <person name="Anantharaman K."/>
            <person name="Brown C.T."/>
            <person name="Hug L.A."/>
            <person name="Sharon I."/>
            <person name="Castelle C.J."/>
            <person name="Probst A.J."/>
            <person name="Thomas B.C."/>
            <person name="Singh A."/>
            <person name="Wilkins M.J."/>
            <person name="Karaoz U."/>
            <person name="Brodie E.L."/>
            <person name="Williams K.H."/>
            <person name="Hubbard S.S."/>
            <person name="Banfield J.F."/>
        </authorList>
    </citation>
    <scope>NUCLEOTIDE SEQUENCE [LARGE SCALE GENOMIC DNA]</scope>
</reference>
<dbReference type="CDD" id="cd00140">
    <property type="entry name" value="beta_clamp"/>
    <property type="match status" value="1"/>
</dbReference>
<comment type="similarity">
    <text evidence="2 9">Belongs to the beta sliding clamp family.</text>
</comment>
<evidence type="ECO:0000256" key="8">
    <source>
        <dbReference type="ARBA" id="ARBA00023125"/>
    </source>
</evidence>
<dbReference type="Pfam" id="PF02767">
    <property type="entry name" value="DNA_pol3_beta_2"/>
    <property type="match status" value="1"/>
</dbReference>
<protein>
    <recommendedName>
        <fullName evidence="9">Beta sliding clamp</fullName>
    </recommendedName>
</protein>
<keyword evidence="5 9" id="KW-0548">Nucleotidyltransferase</keyword>
<evidence type="ECO:0000259" key="11">
    <source>
        <dbReference type="Pfam" id="PF02767"/>
    </source>
</evidence>
<keyword evidence="6 9" id="KW-0235">DNA replication</keyword>
<keyword evidence="8" id="KW-0238">DNA-binding</keyword>
<evidence type="ECO:0000256" key="4">
    <source>
        <dbReference type="ARBA" id="ARBA00022679"/>
    </source>
</evidence>
<feature type="domain" description="DNA polymerase III beta sliding clamp N-terminal" evidence="10">
    <location>
        <begin position="1"/>
        <end position="116"/>
    </location>
</feature>
<dbReference type="SMART" id="SM00480">
    <property type="entry name" value="POL3Bc"/>
    <property type="match status" value="1"/>
</dbReference>
<comment type="subcellular location">
    <subcellularLocation>
        <location evidence="1 9">Cytoplasm</location>
    </subcellularLocation>
</comment>
<proteinExistence type="inferred from homology"/>
<dbReference type="GO" id="GO:0006271">
    <property type="term" value="P:DNA strand elongation involved in DNA replication"/>
    <property type="evidence" value="ECO:0007669"/>
    <property type="project" value="TreeGrafter"/>
</dbReference>
<sequence length="366" mass="39340">MNFITLKEKILNAVLIAERVVGKKESLPVLGCVVIQVDMDITIRSTNLEAGVDIIVAGDSSEKGTVAVPASILSQTLRAVSGEKVSFKMDGGNLFVEAKGSKTLIKAIPHDEFPSITTPKESWKQLTITRQSLLEALQSVSYAASTSMIRPELGSVYVSIDGGALTCVATDSFRLAEKKVVDSSGGGDVEVLIPLKHVQEIMHILERLPIETIQLSVDDSQLALVADGLRFVSRVVDGNFPNYKEIIPKKFSTEATLLKNDFAEALRKARVFSGADQHVGFHVYPKKKVFDVTAQSAGIGEMSDSLEAAVNGEDIDVNFHIGYIADCLQSIPSDSITLGFAGAGKPVVIKGVSDATFTYLAMPLNR</sequence>
<dbReference type="Gene3D" id="3.70.10.10">
    <property type="match status" value="1"/>
</dbReference>
<evidence type="ECO:0000313" key="13">
    <source>
        <dbReference type="EMBL" id="OGG72892.1"/>
    </source>
</evidence>
<dbReference type="InterPro" id="IPR001001">
    <property type="entry name" value="DNA_polIII_beta"/>
</dbReference>
<dbReference type="PANTHER" id="PTHR30478:SF0">
    <property type="entry name" value="BETA SLIDING CLAMP"/>
    <property type="match status" value="1"/>
</dbReference>
<dbReference type="GO" id="GO:0003677">
    <property type="term" value="F:DNA binding"/>
    <property type="evidence" value="ECO:0007669"/>
    <property type="project" value="UniProtKB-UniRule"/>
</dbReference>
<evidence type="ECO:0000256" key="7">
    <source>
        <dbReference type="ARBA" id="ARBA00022932"/>
    </source>
</evidence>
<evidence type="ECO:0000256" key="5">
    <source>
        <dbReference type="ARBA" id="ARBA00022695"/>
    </source>
</evidence>
<keyword evidence="7 9" id="KW-0239">DNA-directed DNA polymerase</keyword>
<evidence type="ECO:0000259" key="10">
    <source>
        <dbReference type="Pfam" id="PF00712"/>
    </source>
</evidence>
<evidence type="ECO:0000256" key="9">
    <source>
        <dbReference type="PIRNR" id="PIRNR000804"/>
    </source>
</evidence>
<dbReference type="Gene3D" id="3.10.150.10">
    <property type="entry name" value="DNA Polymerase III, subunit A, domain 2"/>
    <property type="match status" value="1"/>
</dbReference>
<dbReference type="PIRSF" id="PIRSF000804">
    <property type="entry name" value="DNA_pol_III_b"/>
    <property type="match status" value="1"/>
</dbReference>
<dbReference type="NCBIfam" id="TIGR00663">
    <property type="entry name" value="dnan"/>
    <property type="match status" value="1"/>
</dbReference>
<dbReference type="InterPro" id="IPR022635">
    <property type="entry name" value="DNA_polIII_beta_C"/>
</dbReference>
<dbReference type="GO" id="GO:0003887">
    <property type="term" value="F:DNA-directed DNA polymerase activity"/>
    <property type="evidence" value="ECO:0007669"/>
    <property type="project" value="UniProtKB-UniRule"/>
</dbReference>
<evidence type="ECO:0000256" key="6">
    <source>
        <dbReference type="ARBA" id="ARBA00022705"/>
    </source>
</evidence>
<evidence type="ECO:0000256" key="1">
    <source>
        <dbReference type="ARBA" id="ARBA00004496"/>
    </source>
</evidence>
<accession>A0A1F6EHU0</accession>
<organism evidence="13 14">
    <name type="scientific">Candidatus Kaiserbacteria bacterium RIFCSPLOWO2_01_FULL_53_17</name>
    <dbReference type="NCBI Taxonomy" id="1798511"/>
    <lineage>
        <taxon>Bacteria</taxon>
        <taxon>Candidatus Kaiseribacteriota</taxon>
    </lineage>
</organism>
<keyword evidence="4 9" id="KW-0808">Transferase</keyword>
<comment type="subunit">
    <text evidence="9">Forms a ring-shaped head-to-tail homodimer around DNA.</text>
</comment>
<dbReference type="Pfam" id="PF00712">
    <property type="entry name" value="DNA_pol3_beta"/>
    <property type="match status" value="1"/>
</dbReference>
<comment type="function">
    <text evidence="9">Confers DNA tethering and processivity to DNA polymerases and other proteins. Acts as a clamp, forming a ring around DNA (a reaction catalyzed by the clamp-loading complex) which diffuses in an ATP-independent manner freely and bidirectionally along dsDNA. Initially characterized for its ability to contact the catalytic subunit of DNA polymerase III (Pol III), a complex, multichain enzyme responsible for most of the replicative synthesis in bacteria; Pol III exhibits 3'-5' exonuclease proofreading activity. The beta chain is required for initiation of replication as well as for processivity of DNA replication.</text>
</comment>
<dbReference type="AlphaFoldDB" id="A0A1F6EHU0"/>
<dbReference type="PANTHER" id="PTHR30478">
    <property type="entry name" value="DNA POLYMERASE III SUBUNIT BETA"/>
    <property type="match status" value="1"/>
</dbReference>
<gene>
    <name evidence="13" type="ORF">A3A38_01640</name>
</gene>
<evidence type="ECO:0000256" key="2">
    <source>
        <dbReference type="ARBA" id="ARBA00010752"/>
    </source>
</evidence>
<dbReference type="EMBL" id="MFLY01000025">
    <property type="protein sequence ID" value="OGG72892.1"/>
    <property type="molecule type" value="Genomic_DNA"/>
</dbReference>
<dbReference type="InterPro" id="IPR022637">
    <property type="entry name" value="DNA_polIII_beta_cen"/>
</dbReference>
<evidence type="ECO:0000256" key="3">
    <source>
        <dbReference type="ARBA" id="ARBA00022490"/>
    </source>
</evidence>
<dbReference type="SUPFAM" id="SSF55979">
    <property type="entry name" value="DNA clamp"/>
    <property type="match status" value="3"/>
</dbReference>
<dbReference type="GO" id="GO:0008408">
    <property type="term" value="F:3'-5' exonuclease activity"/>
    <property type="evidence" value="ECO:0007669"/>
    <property type="project" value="InterPro"/>
</dbReference>
<feature type="domain" description="DNA polymerase III beta sliding clamp central" evidence="11">
    <location>
        <begin position="128"/>
        <end position="242"/>
    </location>
</feature>